<reference evidence="1 2" key="1">
    <citation type="journal article" date="2016" name="Gene">
        <title>PacBio SMRT assembly of a complex multi-replicon genome reveals chlorocatechol degradative operon in a region of genome plasticity.</title>
        <authorList>
            <person name="Ricker N."/>
            <person name="Shen S.Y."/>
            <person name="Goordial J."/>
            <person name="Jin S."/>
            <person name="Fulthorpe R.R."/>
        </authorList>
    </citation>
    <scope>NUCLEOTIDE SEQUENCE [LARGE SCALE GENOMIC DNA]</scope>
    <source>
        <strain evidence="1 2">OLGA172</strain>
    </source>
</reference>
<accession>A0A160FJG4</accession>
<protein>
    <submittedName>
        <fullName evidence="1">Uncharacterized protein</fullName>
    </submittedName>
</protein>
<dbReference type="KEGG" id="buz:AYM40_06595"/>
<organism evidence="1 2">
    <name type="scientific">Paraburkholderia phytofirmans OLGA172</name>
    <dbReference type="NCBI Taxonomy" id="1417228"/>
    <lineage>
        <taxon>Bacteria</taxon>
        <taxon>Pseudomonadati</taxon>
        <taxon>Pseudomonadota</taxon>
        <taxon>Betaproteobacteria</taxon>
        <taxon>Burkholderiales</taxon>
        <taxon>Burkholderiaceae</taxon>
        <taxon>Paraburkholderia</taxon>
    </lineage>
</organism>
<keyword evidence="2" id="KW-1185">Reference proteome</keyword>
<dbReference type="EMBL" id="CP014578">
    <property type="protein sequence ID" value="ANB72076.1"/>
    <property type="molecule type" value="Genomic_DNA"/>
</dbReference>
<gene>
    <name evidence="1" type="ORF">AYM40_06595</name>
</gene>
<dbReference type="Proteomes" id="UP000076852">
    <property type="component" value="Chromosome 1"/>
</dbReference>
<evidence type="ECO:0000313" key="2">
    <source>
        <dbReference type="Proteomes" id="UP000076852"/>
    </source>
</evidence>
<proteinExistence type="predicted"/>
<dbReference type="RefSeq" id="WP_063495522.1">
    <property type="nucleotide sequence ID" value="NZ_CP014578.1"/>
</dbReference>
<evidence type="ECO:0000313" key="1">
    <source>
        <dbReference type="EMBL" id="ANB72076.1"/>
    </source>
</evidence>
<dbReference type="AlphaFoldDB" id="A0A160FJG4"/>
<dbReference type="OrthoDB" id="9845878at2"/>
<sequence length="363" mass="41798">MHERYDTETCLVEWYDGAEIPEDIPVRKLLERLEVEVNMVASVSENYTAAWRNLTPPYALEFLRRRDWKIAESCEWHDSIETNFNEEAPAFLSVMRLVATEVQTIVDEAKTLKFDFLIEEARQRWFRSTALGRRGFDDPFESKLCRSAFVKMLDFALKVRLRKFEARATGALYTAQTTEQIEQIRRSLHAHETAYWVKNSRYDSFLPPDLTTAVPDRHCLAVTVPDEWFETFPVTFECPTVAILQQTKGDQIPVLEFASGTILVDASRVMEKIRNTDGELPVLFIGTKVCALAMHRFTSLIDAVRIDDALRDFNNQRKSLPVRDGIAQLPNGKPAKAIKRLRLFASLLDDLTLDPDYEEPVPF</sequence>
<name>A0A160FJG4_9BURK</name>